<keyword evidence="1" id="KW-0472">Membrane</keyword>
<accession>A0ABP6GUZ2</accession>
<evidence type="ECO:0000313" key="2">
    <source>
        <dbReference type="EMBL" id="GAA2730219.1"/>
    </source>
</evidence>
<dbReference type="Pfam" id="PF11271">
    <property type="entry name" value="PorA"/>
    <property type="match status" value="1"/>
</dbReference>
<reference evidence="3" key="1">
    <citation type="journal article" date="2019" name="Int. J. Syst. Evol. Microbiol.">
        <title>The Global Catalogue of Microorganisms (GCM) 10K type strain sequencing project: providing services to taxonomists for standard genome sequencing and annotation.</title>
        <authorList>
            <consortium name="The Broad Institute Genomics Platform"/>
            <consortium name="The Broad Institute Genome Sequencing Center for Infectious Disease"/>
            <person name="Wu L."/>
            <person name="Ma J."/>
        </authorList>
    </citation>
    <scope>NUCLEOTIDE SEQUENCE [LARGE SCALE GENOMIC DNA]</scope>
    <source>
        <strain evidence="3">JCM 16378</strain>
    </source>
</reference>
<gene>
    <name evidence="2" type="ORF">GCM10009867_01140</name>
</gene>
<keyword evidence="1" id="KW-0812">Transmembrane</keyword>
<evidence type="ECO:0000313" key="3">
    <source>
        <dbReference type="Proteomes" id="UP001501326"/>
    </source>
</evidence>
<keyword evidence="1" id="KW-1133">Transmembrane helix</keyword>
<comment type="caution">
    <text evidence="2">The sequence shown here is derived from an EMBL/GenBank/DDBJ whole genome shotgun (WGS) entry which is preliminary data.</text>
</comment>
<dbReference type="EMBL" id="BAAARN010000001">
    <property type="protein sequence ID" value="GAA2730219.1"/>
    <property type="molecule type" value="Genomic_DNA"/>
</dbReference>
<organism evidence="2 3">
    <name type="scientific">Pedococcus aerophilus</name>
    <dbReference type="NCBI Taxonomy" id="436356"/>
    <lineage>
        <taxon>Bacteria</taxon>
        <taxon>Bacillati</taxon>
        <taxon>Actinomycetota</taxon>
        <taxon>Actinomycetes</taxon>
        <taxon>Micrococcales</taxon>
        <taxon>Intrasporangiaceae</taxon>
        <taxon>Pedococcus</taxon>
    </lineage>
</organism>
<evidence type="ECO:0000256" key="1">
    <source>
        <dbReference type="SAM" id="Phobius"/>
    </source>
</evidence>
<protein>
    <submittedName>
        <fullName evidence="2">DUF3068 domain-containing protein</fullName>
    </submittedName>
</protein>
<dbReference type="Proteomes" id="UP001501326">
    <property type="component" value="Unassembled WGS sequence"/>
</dbReference>
<feature type="transmembrane region" description="Helical" evidence="1">
    <location>
        <begin position="275"/>
        <end position="304"/>
    </location>
</feature>
<keyword evidence="3" id="KW-1185">Reference proteome</keyword>
<proteinExistence type="predicted"/>
<name>A0ABP6GUZ2_9MICO</name>
<sequence>MGIGILAKPVLYDRLATVSLDQRSTSTSEGSGMSALYAHEVDGAAVFDKLENVTLRSTRQVIGIPGRAKAAGKEGEQAFWQTTVRSQAQIDGQWTDLSYSNEGVSFSRKTGTATNCCGDYKSAGDLDNPDKTVPVQHQGNFFKFPFGVEKKTYQWWDGDLGRATDIQFVREEKLEGLTTYVFRQTIDKGEVAQREVPKGIFGDKTSGNVQASVMYGNIRTLWVEPNTGVLIKGQEQVEKSLSADGYDDVATTLGTIGYSDATVKKNVEDWSSKGALLGFIGGALTPVGIGLGILLIAVGIFLTLGARPGRRTA</sequence>
<dbReference type="InterPro" id="IPR021424">
    <property type="entry name" value="PorA"/>
</dbReference>